<dbReference type="SMART" id="SM00421">
    <property type="entry name" value="HTH_LUXR"/>
    <property type="match status" value="1"/>
</dbReference>
<dbReference type="InterPro" id="IPR000792">
    <property type="entry name" value="Tscrpt_reg_LuxR_C"/>
</dbReference>
<dbReference type="Proteomes" id="UP000325957">
    <property type="component" value="Unassembled WGS sequence"/>
</dbReference>
<dbReference type="SMART" id="SM00448">
    <property type="entry name" value="REC"/>
    <property type="match status" value="1"/>
</dbReference>
<dbReference type="InterPro" id="IPR011006">
    <property type="entry name" value="CheY-like_superfamily"/>
</dbReference>
<dbReference type="InterPro" id="IPR001789">
    <property type="entry name" value="Sig_transdc_resp-reg_receiver"/>
</dbReference>
<protein>
    <submittedName>
        <fullName evidence="8">Response regulator transcription factor</fullName>
    </submittedName>
</protein>
<gene>
    <name evidence="8" type="ORF">FCK90_00325</name>
</gene>
<dbReference type="PROSITE" id="PS50043">
    <property type="entry name" value="HTH_LUXR_2"/>
    <property type="match status" value="1"/>
</dbReference>
<dbReference type="PROSITE" id="PS50110">
    <property type="entry name" value="RESPONSE_REGULATORY"/>
    <property type="match status" value="1"/>
</dbReference>
<dbReference type="Gene3D" id="3.40.50.2300">
    <property type="match status" value="1"/>
</dbReference>
<dbReference type="PRINTS" id="PR00038">
    <property type="entry name" value="HTHLUXR"/>
</dbReference>
<evidence type="ECO:0000313" key="8">
    <source>
        <dbReference type="EMBL" id="KAA9395516.1"/>
    </source>
</evidence>
<dbReference type="InterPro" id="IPR058245">
    <property type="entry name" value="NreC/VraR/RcsB-like_REC"/>
</dbReference>
<evidence type="ECO:0000256" key="5">
    <source>
        <dbReference type="PROSITE-ProRule" id="PRU00169"/>
    </source>
</evidence>
<dbReference type="RefSeq" id="WP_158032326.1">
    <property type="nucleotide sequence ID" value="NZ_ML708610.1"/>
</dbReference>
<keyword evidence="1 5" id="KW-0597">Phosphoprotein</keyword>
<evidence type="ECO:0000259" key="7">
    <source>
        <dbReference type="PROSITE" id="PS50110"/>
    </source>
</evidence>
<dbReference type="Pfam" id="PF00196">
    <property type="entry name" value="GerE"/>
    <property type="match status" value="1"/>
</dbReference>
<dbReference type="GO" id="GO:0003677">
    <property type="term" value="F:DNA binding"/>
    <property type="evidence" value="ECO:0007669"/>
    <property type="project" value="UniProtKB-KW"/>
</dbReference>
<dbReference type="OrthoDB" id="9808843at2"/>
<evidence type="ECO:0000313" key="9">
    <source>
        <dbReference type="Proteomes" id="UP000325957"/>
    </source>
</evidence>
<dbReference type="CDD" id="cd06170">
    <property type="entry name" value="LuxR_C_like"/>
    <property type="match status" value="1"/>
</dbReference>
<evidence type="ECO:0000256" key="3">
    <source>
        <dbReference type="ARBA" id="ARBA00023125"/>
    </source>
</evidence>
<keyword evidence="3" id="KW-0238">DNA-binding</keyword>
<name>A0A5J5L350_9MICC</name>
<dbReference type="PANTHER" id="PTHR43214">
    <property type="entry name" value="TWO-COMPONENT RESPONSE REGULATOR"/>
    <property type="match status" value="1"/>
</dbReference>
<feature type="domain" description="Response regulatory" evidence="7">
    <location>
        <begin position="9"/>
        <end position="130"/>
    </location>
</feature>
<dbReference type="InterPro" id="IPR016032">
    <property type="entry name" value="Sig_transdc_resp-reg_C-effctor"/>
</dbReference>
<dbReference type="SUPFAM" id="SSF52172">
    <property type="entry name" value="CheY-like"/>
    <property type="match status" value="1"/>
</dbReference>
<feature type="domain" description="HTH luxR-type" evidence="6">
    <location>
        <begin position="158"/>
        <end position="223"/>
    </location>
</feature>
<keyword evidence="4" id="KW-0804">Transcription</keyword>
<reference evidence="8 9" key="1">
    <citation type="submission" date="2019-05" db="EMBL/GenBank/DDBJ databases">
        <title>Kocuria coralli sp. nov., a novel actinobacterium isolated from coral reef seawater.</title>
        <authorList>
            <person name="Li J."/>
        </authorList>
    </citation>
    <scope>NUCLEOTIDE SEQUENCE [LARGE SCALE GENOMIC DNA]</scope>
    <source>
        <strain evidence="8 9">SCSIO 13007</strain>
    </source>
</reference>
<dbReference type="Pfam" id="PF00072">
    <property type="entry name" value="Response_reg"/>
    <property type="match status" value="1"/>
</dbReference>
<evidence type="ECO:0000256" key="4">
    <source>
        <dbReference type="ARBA" id="ARBA00023163"/>
    </source>
</evidence>
<keyword evidence="2" id="KW-0805">Transcription regulation</keyword>
<dbReference type="GO" id="GO:0000160">
    <property type="term" value="P:phosphorelay signal transduction system"/>
    <property type="evidence" value="ECO:0007669"/>
    <property type="project" value="InterPro"/>
</dbReference>
<dbReference type="GO" id="GO:0006355">
    <property type="term" value="P:regulation of DNA-templated transcription"/>
    <property type="evidence" value="ECO:0007669"/>
    <property type="project" value="InterPro"/>
</dbReference>
<sequence>MTAAAQPIRVLLVDDQPLVRGGFSMLIGSQPDLVVVGEAGDGVQAVEAVRSLSEEDRGPDVVLMDIRMPRQDGLEATREILALRPQVTVVLLTTFDLDEYALDGIRAGASGFLLKDAMPEELLSAIRTCHRGDAVIAPSTTHRLMQRFIDPPRPEAQEDPRFKTLTPREREVFELVGHGLSNAEIMDRLVLSEPTVKTHVSRILAKLEARDRVQLVVMAHESGIV</sequence>
<dbReference type="AlphaFoldDB" id="A0A5J5L350"/>
<dbReference type="CDD" id="cd17535">
    <property type="entry name" value="REC_NarL-like"/>
    <property type="match status" value="1"/>
</dbReference>
<dbReference type="PANTHER" id="PTHR43214:SF24">
    <property type="entry name" value="TRANSCRIPTIONAL REGULATORY PROTEIN NARL-RELATED"/>
    <property type="match status" value="1"/>
</dbReference>
<evidence type="ECO:0000256" key="1">
    <source>
        <dbReference type="ARBA" id="ARBA00022553"/>
    </source>
</evidence>
<feature type="modified residue" description="4-aspartylphosphate" evidence="5">
    <location>
        <position position="65"/>
    </location>
</feature>
<dbReference type="SUPFAM" id="SSF46894">
    <property type="entry name" value="C-terminal effector domain of the bipartite response regulators"/>
    <property type="match status" value="1"/>
</dbReference>
<evidence type="ECO:0000259" key="6">
    <source>
        <dbReference type="PROSITE" id="PS50043"/>
    </source>
</evidence>
<dbReference type="InterPro" id="IPR039420">
    <property type="entry name" value="WalR-like"/>
</dbReference>
<accession>A0A5J5L350</accession>
<keyword evidence="9" id="KW-1185">Reference proteome</keyword>
<organism evidence="8 9">
    <name type="scientific">Kocuria coralli</name>
    <dbReference type="NCBI Taxonomy" id="1461025"/>
    <lineage>
        <taxon>Bacteria</taxon>
        <taxon>Bacillati</taxon>
        <taxon>Actinomycetota</taxon>
        <taxon>Actinomycetes</taxon>
        <taxon>Micrococcales</taxon>
        <taxon>Micrococcaceae</taxon>
        <taxon>Kocuria</taxon>
    </lineage>
</organism>
<comment type="caution">
    <text evidence="8">The sequence shown here is derived from an EMBL/GenBank/DDBJ whole genome shotgun (WGS) entry which is preliminary data.</text>
</comment>
<evidence type="ECO:0000256" key="2">
    <source>
        <dbReference type="ARBA" id="ARBA00023015"/>
    </source>
</evidence>
<dbReference type="EMBL" id="SZWF01000001">
    <property type="protein sequence ID" value="KAA9395516.1"/>
    <property type="molecule type" value="Genomic_DNA"/>
</dbReference>
<proteinExistence type="predicted"/>